<evidence type="ECO:0000256" key="1">
    <source>
        <dbReference type="ARBA" id="ARBA00023125"/>
    </source>
</evidence>
<dbReference type="SUPFAM" id="SSF46689">
    <property type="entry name" value="Homeodomain-like"/>
    <property type="match status" value="1"/>
</dbReference>
<name>A0A840A056_9CAUL</name>
<dbReference type="InterPro" id="IPR050109">
    <property type="entry name" value="HTH-type_TetR-like_transc_reg"/>
</dbReference>
<evidence type="ECO:0000256" key="2">
    <source>
        <dbReference type="PROSITE-ProRule" id="PRU00335"/>
    </source>
</evidence>
<accession>A0A840A056</accession>
<protein>
    <submittedName>
        <fullName evidence="4">AcrR family transcriptional regulator</fullName>
    </submittedName>
</protein>
<dbReference type="InterPro" id="IPR001647">
    <property type="entry name" value="HTH_TetR"/>
</dbReference>
<dbReference type="GO" id="GO:0000976">
    <property type="term" value="F:transcription cis-regulatory region binding"/>
    <property type="evidence" value="ECO:0007669"/>
    <property type="project" value="TreeGrafter"/>
</dbReference>
<dbReference type="PANTHER" id="PTHR30055:SF201">
    <property type="entry name" value="TRANSCRIPTIONAL REGULATORY PROTEIN"/>
    <property type="match status" value="1"/>
</dbReference>
<keyword evidence="5" id="KW-1185">Reference proteome</keyword>
<evidence type="ECO:0000259" key="3">
    <source>
        <dbReference type="PROSITE" id="PS50977"/>
    </source>
</evidence>
<proteinExistence type="predicted"/>
<sequence>MTERQRRTPRQARAESTIKVILDATLQLLEAEGAQRLTTNHIAARAGVSIGTVYQYFRDKDDILAALAEQRASAVRDDIADLVISPPGANAVRAIVQALTRSFDDAPRGRAALLDAMYRRRGDDGGLAQHHQAFLAAIEGKAQFSMELTPERAFVLTHAPISLLRAAAAEPGLGLDPAALEDELVRLLEAYLAALPAAAAPGG</sequence>
<keyword evidence="1 2" id="KW-0238">DNA-binding</keyword>
<dbReference type="Pfam" id="PF00440">
    <property type="entry name" value="TetR_N"/>
    <property type="match status" value="1"/>
</dbReference>
<dbReference type="PRINTS" id="PR00455">
    <property type="entry name" value="HTHTETR"/>
</dbReference>
<dbReference type="PROSITE" id="PS50977">
    <property type="entry name" value="HTH_TETR_2"/>
    <property type="match status" value="1"/>
</dbReference>
<dbReference type="InterPro" id="IPR009057">
    <property type="entry name" value="Homeodomain-like_sf"/>
</dbReference>
<feature type="DNA-binding region" description="H-T-H motif" evidence="2">
    <location>
        <begin position="38"/>
        <end position="57"/>
    </location>
</feature>
<dbReference type="AlphaFoldDB" id="A0A840A056"/>
<evidence type="ECO:0000313" key="5">
    <source>
        <dbReference type="Proteomes" id="UP000530564"/>
    </source>
</evidence>
<dbReference type="Proteomes" id="UP000530564">
    <property type="component" value="Unassembled WGS sequence"/>
</dbReference>
<dbReference type="RefSeq" id="WP_183771114.1">
    <property type="nucleotide sequence ID" value="NZ_JACIDK010000002.1"/>
</dbReference>
<gene>
    <name evidence="4" type="ORF">GGQ61_001464</name>
</gene>
<dbReference type="EMBL" id="JACIDK010000002">
    <property type="protein sequence ID" value="MBB3890747.1"/>
    <property type="molecule type" value="Genomic_DNA"/>
</dbReference>
<dbReference type="GO" id="GO:0003700">
    <property type="term" value="F:DNA-binding transcription factor activity"/>
    <property type="evidence" value="ECO:0007669"/>
    <property type="project" value="TreeGrafter"/>
</dbReference>
<feature type="domain" description="HTH tetR-type" evidence="3">
    <location>
        <begin position="15"/>
        <end position="75"/>
    </location>
</feature>
<evidence type="ECO:0000313" key="4">
    <source>
        <dbReference type="EMBL" id="MBB3890747.1"/>
    </source>
</evidence>
<comment type="caution">
    <text evidence="4">The sequence shown here is derived from an EMBL/GenBank/DDBJ whole genome shotgun (WGS) entry which is preliminary data.</text>
</comment>
<organism evidence="4 5">
    <name type="scientific">Phenylobacterium haematophilum</name>
    <dbReference type="NCBI Taxonomy" id="98513"/>
    <lineage>
        <taxon>Bacteria</taxon>
        <taxon>Pseudomonadati</taxon>
        <taxon>Pseudomonadota</taxon>
        <taxon>Alphaproteobacteria</taxon>
        <taxon>Caulobacterales</taxon>
        <taxon>Caulobacteraceae</taxon>
        <taxon>Phenylobacterium</taxon>
    </lineage>
</organism>
<reference evidence="4 5" key="1">
    <citation type="submission" date="2020-08" db="EMBL/GenBank/DDBJ databases">
        <title>Genomic Encyclopedia of Type Strains, Phase IV (KMG-IV): sequencing the most valuable type-strain genomes for metagenomic binning, comparative biology and taxonomic classification.</title>
        <authorList>
            <person name="Goeker M."/>
        </authorList>
    </citation>
    <scope>NUCLEOTIDE SEQUENCE [LARGE SCALE GENOMIC DNA]</scope>
    <source>
        <strain evidence="4 5">DSM 21793</strain>
    </source>
</reference>
<dbReference type="PANTHER" id="PTHR30055">
    <property type="entry name" value="HTH-TYPE TRANSCRIPTIONAL REGULATOR RUTR"/>
    <property type="match status" value="1"/>
</dbReference>
<dbReference type="Gene3D" id="1.10.357.10">
    <property type="entry name" value="Tetracycline Repressor, domain 2"/>
    <property type="match status" value="1"/>
</dbReference>